<organism evidence="2 3">
    <name type="scientific">Seiridium unicorne</name>
    <dbReference type="NCBI Taxonomy" id="138068"/>
    <lineage>
        <taxon>Eukaryota</taxon>
        <taxon>Fungi</taxon>
        <taxon>Dikarya</taxon>
        <taxon>Ascomycota</taxon>
        <taxon>Pezizomycotina</taxon>
        <taxon>Sordariomycetes</taxon>
        <taxon>Xylariomycetidae</taxon>
        <taxon>Amphisphaeriales</taxon>
        <taxon>Sporocadaceae</taxon>
        <taxon>Seiridium</taxon>
    </lineage>
</organism>
<evidence type="ECO:0000256" key="1">
    <source>
        <dbReference type="SAM" id="MobiDB-lite"/>
    </source>
</evidence>
<gene>
    <name evidence="2" type="ORF">SUNI508_01322</name>
</gene>
<reference evidence="2 3" key="1">
    <citation type="journal article" date="2024" name="J. Plant Pathol.">
        <title>Sequence and assembly of the genome of Seiridium unicorne, isolate CBS 538.82, causal agent of cypress canker disease.</title>
        <authorList>
            <person name="Scali E."/>
            <person name="Rocca G.D."/>
            <person name="Danti R."/>
            <person name="Garbelotto M."/>
            <person name="Barberini S."/>
            <person name="Baroncelli R."/>
            <person name="Emiliani G."/>
        </authorList>
    </citation>
    <scope>NUCLEOTIDE SEQUENCE [LARGE SCALE GENOMIC DNA]</scope>
    <source>
        <strain evidence="2 3">BM-138-508</strain>
    </source>
</reference>
<evidence type="ECO:0008006" key="4">
    <source>
        <dbReference type="Google" id="ProtNLM"/>
    </source>
</evidence>
<sequence length="699" mass="78992">MKAISSYPPQDYGSRATTKVDHFGCLGVLRRDLYIQRHPLAKSDTECLLRDAEEREPLIDSEPERNNHRSCNLSTRKHRDPKAREKTAVLARTNEQDIGGQTRRLKSRTKNNITSMSFLSLASTEPEILANGPPSAVIRDCPGSRALKYPTLWYRYMDEPTFLACSHCHRRYIDTSEFSYAFLRFHSEAGVPLRCRFWVPRISVTLWPDAGARGNLEDLTEHIRHRVGVPDCKGLEGSKACERVKWYQPSDERSPKSLCCQACYEDRVLGTKFDKYFVPSCKKQPKEEVWTCGLTYSFLAKTLPLCAQLDDWHDFKMMTRHCSQLRPCKGQPIELRGSSWFSAESAMGSLWICESCYLDRIALTPVDKYFLRVPEETIGCFKSDGTVQCGMSIGSIMVAFESAIARGDFGIFLDAAKGILGCKPCSPDGIDGGSWYTIYGDDANFFICEACYLGIMTACEIVAFFRPARRDPESKHLCHLNPAAARFLPYVEKLSEAVDVGDFSVFSRFARDISQLPHCPGREPLPGTIGRSYGDCTVCPECFETTVSNTVFANCFEFRHHDDSASKICSLGSIRMRQEWAEACQKRTLEDFIILSNRRYQIYSETIPIINSIKRMKLARTELGVIQFALDVIDTAVRSDTVTTKSGGNLAPLDRDLGMNSDTENKSTAASVFEIIADANREDEWRTIRLLESRWEGVE</sequence>
<evidence type="ECO:0000313" key="3">
    <source>
        <dbReference type="Proteomes" id="UP001408356"/>
    </source>
</evidence>
<protein>
    <recommendedName>
        <fullName evidence="4">Integral membrane protein</fullName>
    </recommendedName>
</protein>
<dbReference type="EMBL" id="JARVKF010000330">
    <property type="protein sequence ID" value="KAK9419345.1"/>
    <property type="molecule type" value="Genomic_DNA"/>
</dbReference>
<feature type="region of interest" description="Disordered" evidence="1">
    <location>
        <begin position="58"/>
        <end position="84"/>
    </location>
</feature>
<feature type="compositionally biased region" description="Basic and acidic residues" evidence="1">
    <location>
        <begin position="58"/>
        <end position="67"/>
    </location>
</feature>
<accession>A0ABR2UXG1</accession>
<keyword evidence="3" id="KW-1185">Reference proteome</keyword>
<comment type="caution">
    <text evidence="2">The sequence shown here is derived from an EMBL/GenBank/DDBJ whole genome shotgun (WGS) entry which is preliminary data.</text>
</comment>
<name>A0ABR2UXG1_9PEZI</name>
<evidence type="ECO:0000313" key="2">
    <source>
        <dbReference type="EMBL" id="KAK9419345.1"/>
    </source>
</evidence>
<dbReference type="Proteomes" id="UP001408356">
    <property type="component" value="Unassembled WGS sequence"/>
</dbReference>
<proteinExistence type="predicted"/>